<keyword evidence="1" id="KW-0479">Metal-binding</keyword>
<dbReference type="GO" id="GO:0000976">
    <property type="term" value="F:transcription cis-regulatory region binding"/>
    <property type="evidence" value="ECO:0007669"/>
    <property type="project" value="TreeGrafter"/>
</dbReference>
<dbReference type="InterPro" id="IPR013087">
    <property type="entry name" value="Znf_C2H2_type"/>
</dbReference>
<protein>
    <recommendedName>
        <fullName evidence="2">C2H2-type domain-containing protein</fullName>
    </recommendedName>
</protein>
<name>A0A6A6MLW8_HEVBR</name>
<feature type="domain" description="C2H2-type" evidence="2">
    <location>
        <begin position="71"/>
        <end position="98"/>
    </location>
</feature>
<dbReference type="GO" id="GO:0008270">
    <property type="term" value="F:zinc ion binding"/>
    <property type="evidence" value="ECO:0007669"/>
    <property type="project" value="UniProtKB-KW"/>
</dbReference>
<dbReference type="GO" id="GO:0009740">
    <property type="term" value="P:gibberellic acid mediated signaling pathway"/>
    <property type="evidence" value="ECO:0007669"/>
    <property type="project" value="TreeGrafter"/>
</dbReference>
<dbReference type="GO" id="GO:0010090">
    <property type="term" value="P:trichome morphogenesis"/>
    <property type="evidence" value="ECO:0007669"/>
    <property type="project" value="InterPro"/>
</dbReference>
<dbReference type="InterPro" id="IPR044299">
    <property type="entry name" value="GIS3/ZFP5/ZFP6"/>
</dbReference>
<dbReference type="GO" id="GO:0009736">
    <property type="term" value="P:cytokinin-activated signaling pathway"/>
    <property type="evidence" value="ECO:0007669"/>
    <property type="project" value="TreeGrafter"/>
</dbReference>
<dbReference type="GO" id="GO:0003700">
    <property type="term" value="F:DNA-binding transcription factor activity"/>
    <property type="evidence" value="ECO:0007669"/>
    <property type="project" value="TreeGrafter"/>
</dbReference>
<sequence length="179" mass="20563">MEVKLTRLFGFEVISDTVGEKRLKGFEDGDRSVESFGEENGIGKSLDKASYEMDKTAKEKISRHELEHKKYECQFCPKEFRNPQAFGGHQNARKKERLKRRRMQVQEKSNSCNFYLDPSQAQNNPVYRNSLPWSLVRMLYYLVFGWQKADGGYERPPTGFVKCNADASLSSNGSRLGCA</sequence>
<gene>
    <name evidence="3" type="ORF">GH714_030158</name>
</gene>
<accession>A0A6A6MLW8</accession>
<dbReference type="PROSITE" id="PS50157">
    <property type="entry name" value="ZINC_FINGER_C2H2_2"/>
    <property type="match status" value="1"/>
</dbReference>
<organism evidence="3 4">
    <name type="scientific">Hevea brasiliensis</name>
    <name type="common">Para rubber tree</name>
    <name type="synonym">Siphonia brasiliensis</name>
    <dbReference type="NCBI Taxonomy" id="3981"/>
    <lineage>
        <taxon>Eukaryota</taxon>
        <taxon>Viridiplantae</taxon>
        <taxon>Streptophyta</taxon>
        <taxon>Embryophyta</taxon>
        <taxon>Tracheophyta</taxon>
        <taxon>Spermatophyta</taxon>
        <taxon>Magnoliopsida</taxon>
        <taxon>eudicotyledons</taxon>
        <taxon>Gunneridae</taxon>
        <taxon>Pentapetalae</taxon>
        <taxon>rosids</taxon>
        <taxon>fabids</taxon>
        <taxon>Malpighiales</taxon>
        <taxon>Euphorbiaceae</taxon>
        <taxon>Crotonoideae</taxon>
        <taxon>Micrandreae</taxon>
        <taxon>Hevea</taxon>
    </lineage>
</organism>
<dbReference type="Proteomes" id="UP000467840">
    <property type="component" value="Chromosome 15"/>
</dbReference>
<dbReference type="GO" id="GO:0005634">
    <property type="term" value="C:nucleus"/>
    <property type="evidence" value="ECO:0007669"/>
    <property type="project" value="TreeGrafter"/>
</dbReference>
<keyword evidence="4" id="KW-1185">Reference proteome</keyword>
<evidence type="ECO:0000256" key="1">
    <source>
        <dbReference type="PROSITE-ProRule" id="PRU00042"/>
    </source>
</evidence>
<comment type="caution">
    <text evidence="3">The sequence shown here is derived from an EMBL/GenBank/DDBJ whole genome shotgun (WGS) entry which is preliminary data.</text>
</comment>
<dbReference type="PANTHER" id="PTHR46353:SF5">
    <property type="entry name" value="ZINC FINGER PROTEIN 5"/>
    <property type="match status" value="1"/>
</dbReference>
<evidence type="ECO:0000259" key="2">
    <source>
        <dbReference type="PROSITE" id="PS50157"/>
    </source>
</evidence>
<keyword evidence="1" id="KW-0862">Zinc</keyword>
<evidence type="ECO:0000313" key="4">
    <source>
        <dbReference type="Proteomes" id="UP000467840"/>
    </source>
</evidence>
<dbReference type="EMBL" id="JAAGAX010000005">
    <property type="protein sequence ID" value="KAF2314720.1"/>
    <property type="molecule type" value="Genomic_DNA"/>
</dbReference>
<dbReference type="AlphaFoldDB" id="A0A6A6MLW8"/>
<evidence type="ECO:0000313" key="3">
    <source>
        <dbReference type="EMBL" id="KAF2314720.1"/>
    </source>
</evidence>
<dbReference type="PANTHER" id="PTHR46353">
    <property type="entry name" value="ZINC FINGER PROTEIN 5"/>
    <property type="match status" value="1"/>
</dbReference>
<reference evidence="3 4" key="1">
    <citation type="journal article" date="2020" name="Mol. Plant">
        <title>The Chromosome-Based Rubber Tree Genome Provides New Insights into Spurge Genome Evolution and Rubber Biosynthesis.</title>
        <authorList>
            <person name="Liu J."/>
            <person name="Shi C."/>
            <person name="Shi C.C."/>
            <person name="Li W."/>
            <person name="Zhang Q.J."/>
            <person name="Zhang Y."/>
            <person name="Li K."/>
            <person name="Lu H.F."/>
            <person name="Shi C."/>
            <person name="Zhu S.T."/>
            <person name="Xiao Z.Y."/>
            <person name="Nan H."/>
            <person name="Yue Y."/>
            <person name="Zhu X.G."/>
            <person name="Wu Y."/>
            <person name="Hong X.N."/>
            <person name="Fan G.Y."/>
            <person name="Tong Y."/>
            <person name="Zhang D."/>
            <person name="Mao C.L."/>
            <person name="Liu Y.L."/>
            <person name="Hao S.J."/>
            <person name="Liu W.Q."/>
            <person name="Lv M.Q."/>
            <person name="Zhang H.B."/>
            <person name="Liu Y."/>
            <person name="Hu-Tang G.R."/>
            <person name="Wang J.P."/>
            <person name="Wang J.H."/>
            <person name="Sun Y.H."/>
            <person name="Ni S.B."/>
            <person name="Chen W.B."/>
            <person name="Zhang X.C."/>
            <person name="Jiao Y.N."/>
            <person name="Eichler E.E."/>
            <person name="Li G.H."/>
            <person name="Liu X."/>
            <person name="Gao L.Z."/>
        </authorList>
    </citation>
    <scope>NUCLEOTIDE SEQUENCE [LARGE SCALE GENOMIC DNA]</scope>
    <source>
        <strain evidence="4">cv. GT1</strain>
        <tissue evidence="3">Leaf</tissue>
    </source>
</reference>
<keyword evidence="1" id="KW-0863">Zinc-finger</keyword>
<proteinExistence type="predicted"/>